<feature type="transmembrane region" description="Helical" evidence="1">
    <location>
        <begin position="328"/>
        <end position="346"/>
    </location>
</feature>
<feature type="transmembrane region" description="Helical" evidence="1">
    <location>
        <begin position="264"/>
        <end position="280"/>
    </location>
</feature>
<feature type="transmembrane region" description="Helical" evidence="1">
    <location>
        <begin position="165"/>
        <end position="188"/>
    </location>
</feature>
<feature type="transmembrane region" description="Helical" evidence="1">
    <location>
        <begin position="208"/>
        <end position="228"/>
    </location>
</feature>
<name>A0ABR6W5A3_9BACT</name>
<evidence type="ECO:0000313" key="3">
    <source>
        <dbReference type="Proteomes" id="UP000700732"/>
    </source>
</evidence>
<reference evidence="2 3" key="1">
    <citation type="submission" date="2019-06" db="EMBL/GenBank/DDBJ databases">
        <title>Spirosoma utsteinense sp. nov. isolated from Antarctic ice-free soils.</title>
        <authorList>
            <person name="Tahon G."/>
        </authorList>
    </citation>
    <scope>NUCLEOTIDE SEQUENCE [LARGE SCALE GENOMIC DNA]</scope>
    <source>
        <strain evidence="2 3">LMG 31447</strain>
    </source>
</reference>
<dbReference type="Proteomes" id="UP000700732">
    <property type="component" value="Unassembled WGS sequence"/>
</dbReference>
<evidence type="ECO:0000256" key="1">
    <source>
        <dbReference type="SAM" id="Phobius"/>
    </source>
</evidence>
<evidence type="ECO:0008006" key="4">
    <source>
        <dbReference type="Google" id="ProtNLM"/>
    </source>
</evidence>
<gene>
    <name evidence="2" type="ORF">FH603_1905</name>
</gene>
<evidence type="ECO:0000313" key="2">
    <source>
        <dbReference type="EMBL" id="MBC3791404.1"/>
    </source>
</evidence>
<dbReference type="RefSeq" id="WP_186737206.1">
    <property type="nucleotide sequence ID" value="NZ_VFIA01000009.1"/>
</dbReference>
<proteinExistence type="predicted"/>
<sequence>MHRSTYVLGLIVIGFFAVKVLRFQTLGYTFNDMYAFLQMSRSWIDDRPFMYENIWGYHHRIHNYYTVLLWGPLCRAFGAYGLFAVQSILLAVGFGVANERLIRRTTPNWARYMLLIIILLGPVSFWLNDHPNIGWHTELTYLPLGLLFSLALLSRNTWATMAAGMAIVLVKEDGAVLAALIHLSYRGMRYVRKHPKRPLYTWLSQQQFWLVAVGWVIVFLTGMVWLGIKNNFAEPRLQLALALLETNINDADFWRLMLKQTGESLLLLLPVAGLLCVFVWQQRESLATSLFIIWSIGIVTLTLLNFVQSVHYYEQPLFYLVALTWPPRFVLVWAFSAAFLTLVAGIYARQFRPLSGRWARLTSVGLLVVQVPILYLARPDFPSPRDWVHTLKGRYASDKDTTLLQADDLAIVQCLADKLPHHANVFAFDYLVPFFHRQYGIWPTGKHYKPADIALIPIHDKQGLALRLPMQKPYRIIRLRAYNLYVSAGYEQVARSCLP</sequence>
<accession>A0ABR6W5A3</accession>
<keyword evidence="1" id="KW-0472">Membrane</keyword>
<keyword evidence="3" id="KW-1185">Reference proteome</keyword>
<keyword evidence="1" id="KW-1133">Transmembrane helix</keyword>
<comment type="caution">
    <text evidence="2">The sequence shown here is derived from an EMBL/GenBank/DDBJ whole genome shotgun (WGS) entry which is preliminary data.</text>
</comment>
<feature type="transmembrane region" description="Helical" evidence="1">
    <location>
        <begin position="109"/>
        <end position="127"/>
    </location>
</feature>
<feature type="transmembrane region" description="Helical" evidence="1">
    <location>
        <begin position="77"/>
        <end position="97"/>
    </location>
</feature>
<keyword evidence="1" id="KW-0812">Transmembrane</keyword>
<feature type="transmembrane region" description="Helical" evidence="1">
    <location>
        <begin position="286"/>
        <end position="307"/>
    </location>
</feature>
<organism evidence="2 3">
    <name type="scientific">Spirosoma utsteinense</name>
    <dbReference type="NCBI Taxonomy" id="2585773"/>
    <lineage>
        <taxon>Bacteria</taxon>
        <taxon>Pseudomonadati</taxon>
        <taxon>Bacteroidota</taxon>
        <taxon>Cytophagia</taxon>
        <taxon>Cytophagales</taxon>
        <taxon>Cytophagaceae</taxon>
        <taxon>Spirosoma</taxon>
    </lineage>
</organism>
<protein>
    <recommendedName>
        <fullName evidence="4">Glycosyltransferase RgtA/B/C/D-like domain-containing protein</fullName>
    </recommendedName>
</protein>
<dbReference type="EMBL" id="VFIA01000009">
    <property type="protein sequence ID" value="MBC3791404.1"/>
    <property type="molecule type" value="Genomic_DNA"/>
</dbReference>